<accession>G7KTH5</accession>
<protein>
    <submittedName>
        <fullName evidence="1 2">Uncharacterized protein</fullName>
    </submittedName>
</protein>
<dbReference type="PaxDb" id="3880-AES81353"/>
<keyword evidence="3" id="KW-1185">Reference proteome</keyword>
<gene>
    <name evidence="1" type="ordered locus">MTR_7g091360</name>
</gene>
<evidence type="ECO:0000313" key="1">
    <source>
        <dbReference type="EMBL" id="AES81353.1"/>
    </source>
</evidence>
<proteinExistence type="predicted"/>
<evidence type="ECO:0000313" key="2">
    <source>
        <dbReference type="EnsemblPlants" id="AES81353"/>
    </source>
</evidence>
<sequence>MYIGMAMGIQWVGYYSIHPYTWMAIRPRSDGHPQKIPVMGRVKPRFHGYGVKLRVIGAGMGT</sequence>
<evidence type="ECO:0000313" key="3">
    <source>
        <dbReference type="Proteomes" id="UP000002051"/>
    </source>
</evidence>
<dbReference type="AlphaFoldDB" id="G7KTH5"/>
<reference evidence="2" key="3">
    <citation type="submission" date="2015-04" db="UniProtKB">
        <authorList>
            <consortium name="EnsemblPlants"/>
        </authorList>
    </citation>
    <scope>IDENTIFICATION</scope>
    <source>
        <strain evidence="2">cv. Jemalong A17</strain>
    </source>
</reference>
<dbReference type="EnsemblPlants" id="AES81353">
    <property type="protein sequence ID" value="AES81353"/>
    <property type="gene ID" value="MTR_7g091360"/>
</dbReference>
<organism evidence="1 3">
    <name type="scientific">Medicago truncatula</name>
    <name type="common">Barrel medic</name>
    <name type="synonym">Medicago tribuloides</name>
    <dbReference type="NCBI Taxonomy" id="3880"/>
    <lineage>
        <taxon>Eukaryota</taxon>
        <taxon>Viridiplantae</taxon>
        <taxon>Streptophyta</taxon>
        <taxon>Embryophyta</taxon>
        <taxon>Tracheophyta</taxon>
        <taxon>Spermatophyta</taxon>
        <taxon>Magnoliopsida</taxon>
        <taxon>eudicotyledons</taxon>
        <taxon>Gunneridae</taxon>
        <taxon>Pentapetalae</taxon>
        <taxon>rosids</taxon>
        <taxon>fabids</taxon>
        <taxon>Fabales</taxon>
        <taxon>Fabaceae</taxon>
        <taxon>Papilionoideae</taxon>
        <taxon>50 kb inversion clade</taxon>
        <taxon>NPAAA clade</taxon>
        <taxon>Hologalegina</taxon>
        <taxon>IRL clade</taxon>
        <taxon>Trifolieae</taxon>
        <taxon>Medicago</taxon>
    </lineage>
</organism>
<reference evidence="1 3" key="1">
    <citation type="journal article" date="2011" name="Nature">
        <title>The Medicago genome provides insight into the evolution of rhizobial symbioses.</title>
        <authorList>
            <person name="Young N.D."/>
            <person name="Debelle F."/>
            <person name="Oldroyd G.E."/>
            <person name="Geurts R."/>
            <person name="Cannon S.B."/>
            <person name="Udvardi M.K."/>
            <person name="Benedito V.A."/>
            <person name="Mayer K.F."/>
            <person name="Gouzy J."/>
            <person name="Schoof H."/>
            <person name="Van de Peer Y."/>
            <person name="Proost S."/>
            <person name="Cook D.R."/>
            <person name="Meyers B.C."/>
            <person name="Spannagl M."/>
            <person name="Cheung F."/>
            <person name="De Mita S."/>
            <person name="Krishnakumar V."/>
            <person name="Gundlach H."/>
            <person name="Zhou S."/>
            <person name="Mudge J."/>
            <person name="Bharti A.K."/>
            <person name="Murray J.D."/>
            <person name="Naoumkina M.A."/>
            <person name="Rosen B."/>
            <person name="Silverstein K.A."/>
            <person name="Tang H."/>
            <person name="Rombauts S."/>
            <person name="Zhao P.X."/>
            <person name="Zhou P."/>
            <person name="Barbe V."/>
            <person name="Bardou P."/>
            <person name="Bechner M."/>
            <person name="Bellec A."/>
            <person name="Berger A."/>
            <person name="Berges H."/>
            <person name="Bidwell S."/>
            <person name="Bisseling T."/>
            <person name="Choisne N."/>
            <person name="Couloux A."/>
            <person name="Denny R."/>
            <person name="Deshpande S."/>
            <person name="Dai X."/>
            <person name="Doyle J.J."/>
            <person name="Dudez A.M."/>
            <person name="Farmer A.D."/>
            <person name="Fouteau S."/>
            <person name="Franken C."/>
            <person name="Gibelin C."/>
            <person name="Gish J."/>
            <person name="Goldstein S."/>
            <person name="Gonzalez A.J."/>
            <person name="Green P.J."/>
            <person name="Hallab A."/>
            <person name="Hartog M."/>
            <person name="Hua A."/>
            <person name="Humphray S.J."/>
            <person name="Jeong D.H."/>
            <person name="Jing Y."/>
            <person name="Jocker A."/>
            <person name="Kenton S.M."/>
            <person name="Kim D.J."/>
            <person name="Klee K."/>
            <person name="Lai H."/>
            <person name="Lang C."/>
            <person name="Lin S."/>
            <person name="Macmil S.L."/>
            <person name="Magdelenat G."/>
            <person name="Matthews L."/>
            <person name="McCorrison J."/>
            <person name="Monaghan E.L."/>
            <person name="Mun J.H."/>
            <person name="Najar F.Z."/>
            <person name="Nicholson C."/>
            <person name="Noirot C."/>
            <person name="O'Bleness M."/>
            <person name="Paule C.R."/>
            <person name="Poulain J."/>
            <person name="Prion F."/>
            <person name="Qin B."/>
            <person name="Qu C."/>
            <person name="Retzel E.F."/>
            <person name="Riddle C."/>
            <person name="Sallet E."/>
            <person name="Samain S."/>
            <person name="Samson N."/>
            <person name="Sanders I."/>
            <person name="Saurat O."/>
            <person name="Scarpelli C."/>
            <person name="Schiex T."/>
            <person name="Segurens B."/>
            <person name="Severin A.J."/>
            <person name="Sherrier D.J."/>
            <person name="Shi R."/>
            <person name="Sims S."/>
            <person name="Singer S.R."/>
            <person name="Sinharoy S."/>
            <person name="Sterck L."/>
            <person name="Viollet A."/>
            <person name="Wang B.B."/>
            <person name="Wang K."/>
            <person name="Wang M."/>
            <person name="Wang X."/>
            <person name="Warfsmann J."/>
            <person name="Weissenbach J."/>
            <person name="White D.D."/>
            <person name="White J.D."/>
            <person name="Wiley G.B."/>
            <person name="Wincker P."/>
            <person name="Xing Y."/>
            <person name="Yang L."/>
            <person name="Yao Z."/>
            <person name="Ying F."/>
            <person name="Zhai J."/>
            <person name="Zhou L."/>
            <person name="Zuber A."/>
            <person name="Denarie J."/>
            <person name="Dixon R.A."/>
            <person name="May G.D."/>
            <person name="Schwartz D.C."/>
            <person name="Rogers J."/>
            <person name="Quetier F."/>
            <person name="Town C.D."/>
            <person name="Roe B.A."/>
        </authorList>
    </citation>
    <scope>NUCLEOTIDE SEQUENCE [LARGE SCALE GENOMIC DNA]</scope>
    <source>
        <strain evidence="1">A17</strain>
        <strain evidence="2 3">cv. Jemalong A17</strain>
    </source>
</reference>
<reference evidence="1 3" key="2">
    <citation type="journal article" date="2014" name="BMC Genomics">
        <title>An improved genome release (version Mt4.0) for the model legume Medicago truncatula.</title>
        <authorList>
            <person name="Tang H."/>
            <person name="Krishnakumar V."/>
            <person name="Bidwell S."/>
            <person name="Rosen B."/>
            <person name="Chan A."/>
            <person name="Zhou S."/>
            <person name="Gentzbittel L."/>
            <person name="Childs K.L."/>
            <person name="Yandell M."/>
            <person name="Gundlach H."/>
            <person name="Mayer K.F."/>
            <person name="Schwartz D.C."/>
            <person name="Town C.D."/>
        </authorList>
    </citation>
    <scope>GENOME REANNOTATION</scope>
    <source>
        <strain evidence="2 3">cv. Jemalong A17</strain>
    </source>
</reference>
<dbReference type="HOGENOM" id="CLU_2907510_0_0_1"/>
<dbReference type="Proteomes" id="UP000002051">
    <property type="component" value="Unassembled WGS sequence"/>
</dbReference>
<name>G7KTH5_MEDTR</name>
<dbReference type="EMBL" id="CM001223">
    <property type="protein sequence ID" value="AES81353.1"/>
    <property type="molecule type" value="Genomic_DNA"/>
</dbReference>